<dbReference type="KEGG" id="cthd:CDO33_04830"/>
<dbReference type="InterPro" id="IPR000182">
    <property type="entry name" value="GNAT_dom"/>
</dbReference>
<sequence length="328" mass="37837">MEQEECALEIRSLKQEELEQWFDHCVYVFNNGEFSASYRQYFANHWYNDPWRDLDGILVAVENEKILSTVRIFFRKIYINGEKVSMGGIGEVSTRPEAQGRGLSTRLLQAAIKKMEDKGIQVSMLAANIQDYYRKFGWETLCMHSKISDLVGSDDSRYAVRPVNPDMDMESIRRIHSHYAKSYNGIIIRDNDEYWEKWFKTEQKSVFVAQDAQGTVVSYICADVGDDRIRIREFGALSGFEDAFSSLASKAAHMLERANCEIHYKGVKNPGMSIKRVAEENYHMIRLITPFEINGEPIETTRKLVSVMEGSRGKGQDSEFVFWDTDGY</sequence>
<feature type="domain" description="N-acetyltransferase" evidence="1">
    <location>
        <begin position="8"/>
        <end position="164"/>
    </location>
</feature>
<protein>
    <recommendedName>
        <fullName evidence="1">N-acetyltransferase domain-containing protein</fullName>
    </recommendedName>
</protein>
<dbReference type="PANTHER" id="PTHR37817:SF1">
    <property type="entry name" value="N-ACETYLTRANSFERASE EIS"/>
    <property type="match status" value="1"/>
</dbReference>
<dbReference type="CDD" id="cd04301">
    <property type="entry name" value="NAT_SF"/>
    <property type="match status" value="1"/>
</dbReference>
<dbReference type="Pfam" id="PF13527">
    <property type="entry name" value="Acetyltransf_9"/>
    <property type="match status" value="1"/>
</dbReference>
<organism evidence="2 3">
    <name type="scientific">Clostridium thermosuccinogenes</name>
    <dbReference type="NCBI Taxonomy" id="84032"/>
    <lineage>
        <taxon>Bacteria</taxon>
        <taxon>Bacillati</taxon>
        <taxon>Bacillota</taxon>
        <taxon>Clostridia</taxon>
        <taxon>Eubacteriales</taxon>
        <taxon>Clostridiaceae</taxon>
        <taxon>Clostridium</taxon>
    </lineage>
</organism>
<dbReference type="InterPro" id="IPR016181">
    <property type="entry name" value="Acyl_CoA_acyltransferase"/>
</dbReference>
<dbReference type="SUPFAM" id="SSF55729">
    <property type="entry name" value="Acyl-CoA N-acyltransferases (Nat)"/>
    <property type="match status" value="1"/>
</dbReference>
<gene>
    <name evidence="2" type="ORF">CDQ84_06425</name>
</gene>
<comment type="caution">
    <text evidence="2">The sequence shown here is derived from an EMBL/GenBank/DDBJ whole genome shotgun (WGS) entry which is preliminary data.</text>
</comment>
<dbReference type="InterPro" id="IPR051554">
    <property type="entry name" value="Acetyltransferase_Eis"/>
</dbReference>
<dbReference type="AlphaFoldDB" id="A0A2K2FHW1"/>
<dbReference type="Gene3D" id="3.40.630.30">
    <property type="match status" value="2"/>
</dbReference>
<dbReference type="Proteomes" id="UP000236151">
    <property type="component" value="Unassembled WGS sequence"/>
</dbReference>
<keyword evidence="3" id="KW-1185">Reference proteome</keyword>
<evidence type="ECO:0000259" key="1">
    <source>
        <dbReference type="PROSITE" id="PS51186"/>
    </source>
</evidence>
<accession>A0A2K2FHW1</accession>
<evidence type="ECO:0000313" key="2">
    <source>
        <dbReference type="EMBL" id="PNU00452.1"/>
    </source>
</evidence>
<dbReference type="GO" id="GO:0030649">
    <property type="term" value="P:aminoglycoside antibiotic catabolic process"/>
    <property type="evidence" value="ECO:0007669"/>
    <property type="project" value="TreeGrafter"/>
</dbReference>
<reference evidence="2 3" key="1">
    <citation type="submission" date="2017-06" db="EMBL/GenBank/DDBJ databases">
        <title>Investigating the central metabolism of Clostridium thermosuccinogenes.</title>
        <authorList>
            <person name="Koendjbiharie J.G."/>
            <person name="van Kranenburg R."/>
        </authorList>
    </citation>
    <scope>NUCLEOTIDE SEQUENCE [LARGE SCALE GENOMIC DNA]</scope>
    <source>
        <strain evidence="2 3">DSM 5806</strain>
    </source>
</reference>
<proteinExistence type="predicted"/>
<name>A0A2K2FHW1_9CLOT</name>
<evidence type="ECO:0000313" key="3">
    <source>
        <dbReference type="Proteomes" id="UP000236151"/>
    </source>
</evidence>
<dbReference type="PANTHER" id="PTHR37817">
    <property type="entry name" value="N-ACETYLTRANSFERASE EIS"/>
    <property type="match status" value="1"/>
</dbReference>
<dbReference type="GO" id="GO:0034069">
    <property type="term" value="F:aminoglycoside N-acetyltransferase activity"/>
    <property type="evidence" value="ECO:0007669"/>
    <property type="project" value="TreeGrafter"/>
</dbReference>
<dbReference type="EMBL" id="NIOJ01000011">
    <property type="protein sequence ID" value="PNU00452.1"/>
    <property type="molecule type" value="Genomic_DNA"/>
</dbReference>
<dbReference type="PROSITE" id="PS51186">
    <property type="entry name" value="GNAT"/>
    <property type="match status" value="1"/>
</dbReference>